<organism evidence="1 2">
    <name type="scientific">Rhamnella rubrinervis</name>
    <dbReference type="NCBI Taxonomy" id="2594499"/>
    <lineage>
        <taxon>Eukaryota</taxon>
        <taxon>Viridiplantae</taxon>
        <taxon>Streptophyta</taxon>
        <taxon>Embryophyta</taxon>
        <taxon>Tracheophyta</taxon>
        <taxon>Spermatophyta</taxon>
        <taxon>Magnoliopsida</taxon>
        <taxon>eudicotyledons</taxon>
        <taxon>Gunneridae</taxon>
        <taxon>Pentapetalae</taxon>
        <taxon>rosids</taxon>
        <taxon>fabids</taxon>
        <taxon>Rosales</taxon>
        <taxon>Rhamnaceae</taxon>
        <taxon>rhamnoid group</taxon>
        <taxon>Rhamneae</taxon>
        <taxon>Rhamnella</taxon>
    </lineage>
</organism>
<sequence>MEGGVLGTCSPLAGSTGCLTDQESPRYVVIWASNHAGDGSEPKLALGSSMEALKMEENENKFLFMHLHSPEQPFTPSFCWKTLCSELLVQCLDANFSVESLDPLFFINKLMRPESGLPLCG</sequence>
<dbReference type="EMBL" id="VOIH02000007">
    <property type="protein sequence ID" value="KAF3442004.1"/>
    <property type="molecule type" value="Genomic_DNA"/>
</dbReference>
<accession>A0A8K0E9T6</accession>
<dbReference type="Proteomes" id="UP000796880">
    <property type="component" value="Unassembled WGS sequence"/>
</dbReference>
<dbReference type="Gene3D" id="3.40.30.10">
    <property type="entry name" value="Glutaredoxin"/>
    <property type="match status" value="1"/>
</dbReference>
<proteinExistence type="predicted"/>
<reference evidence="1" key="1">
    <citation type="submission" date="2020-03" db="EMBL/GenBank/DDBJ databases">
        <title>A high-quality chromosome-level genome assembly of a woody plant with both climbing and erect habits, Rhamnella rubrinervis.</title>
        <authorList>
            <person name="Lu Z."/>
            <person name="Yang Y."/>
            <person name="Zhu X."/>
            <person name="Sun Y."/>
        </authorList>
    </citation>
    <scope>NUCLEOTIDE SEQUENCE</scope>
    <source>
        <strain evidence="1">BYM</strain>
        <tissue evidence="1">Leaf</tissue>
    </source>
</reference>
<comment type="caution">
    <text evidence="1">The sequence shown here is derived from an EMBL/GenBank/DDBJ whole genome shotgun (WGS) entry which is preliminary data.</text>
</comment>
<name>A0A8K0E9T6_9ROSA</name>
<evidence type="ECO:0000313" key="2">
    <source>
        <dbReference type="Proteomes" id="UP000796880"/>
    </source>
</evidence>
<dbReference type="InterPro" id="IPR036249">
    <property type="entry name" value="Thioredoxin-like_sf"/>
</dbReference>
<protein>
    <submittedName>
        <fullName evidence="1">Uncharacterized protein</fullName>
    </submittedName>
</protein>
<dbReference type="OrthoDB" id="1026733at2759"/>
<gene>
    <name evidence="1" type="ORF">FNV43_RR15920</name>
</gene>
<dbReference type="SUPFAM" id="SSF52833">
    <property type="entry name" value="Thioredoxin-like"/>
    <property type="match status" value="1"/>
</dbReference>
<evidence type="ECO:0000313" key="1">
    <source>
        <dbReference type="EMBL" id="KAF3442004.1"/>
    </source>
</evidence>
<dbReference type="AlphaFoldDB" id="A0A8K0E9T6"/>
<keyword evidence="2" id="KW-1185">Reference proteome</keyword>